<evidence type="ECO:0000259" key="1">
    <source>
        <dbReference type="Pfam" id="PF05170"/>
    </source>
</evidence>
<dbReference type="OrthoDB" id="5912765at2"/>
<feature type="domain" description="AsmA" evidence="1">
    <location>
        <begin position="1"/>
        <end position="559"/>
    </location>
</feature>
<dbReference type="Proteomes" id="UP000236449">
    <property type="component" value="Unassembled WGS sequence"/>
</dbReference>
<name>A0A2J8I2G4_VIBDI</name>
<gene>
    <name evidence="2" type="ORF">C1N32_12550</name>
</gene>
<dbReference type="RefSeq" id="WP_102966357.1">
    <property type="nucleotide sequence ID" value="NZ_POSK01000007.1"/>
</dbReference>
<dbReference type="InterPro" id="IPR007844">
    <property type="entry name" value="AsmA"/>
</dbReference>
<accession>A0A2J8I2G4</accession>
<dbReference type="EMBL" id="POSK01000007">
    <property type="protein sequence ID" value="PNI04708.1"/>
    <property type="molecule type" value="Genomic_DNA"/>
</dbReference>
<proteinExistence type="predicted"/>
<evidence type="ECO:0000313" key="3">
    <source>
        <dbReference type="Proteomes" id="UP000236449"/>
    </source>
</evidence>
<evidence type="ECO:0000313" key="2">
    <source>
        <dbReference type="EMBL" id="PNI04708.1"/>
    </source>
</evidence>
<dbReference type="Pfam" id="PF05170">
    <property type="entry name" value="AsmA"/>
    <property type="match status" value="1"/>
</dbReference>
<organism evidence="2 3">
    <name type="scientific">Vibrio diazotrophicus</name>
    <dbReference type="NCBI Taxonomy" id="685"/>
    <lineage>
        <taxon>Bacteria</taxon>
        <taxon>Pseudomonadati</taxon>
        <taxon>Pseudomonadota</taxon>
        <taxon>Gammaproteobacteria</taxon>
        <taxon>Vibrionales</taxon>
        <taxon>Vibrionaceae</taxon>
        <taxon>Vibrio</taxon>
    </lineage>
</organism>
<comment type="caution">
    <text evidence="2">The sequence shown here is derived from an EMBL/GenBank/DDBJ whole genome shotgun (WGS) entry which is preliminary data.</text>
</comment>
<sequence>MKKLLALGIGVIALLLTLTLVVFGVMHTRYFTPSAQWLTQQLWPDKLSFSELDYAYPAHFTLHNVSIETKEQPLSFSKVDIWLNQKLIKQDKLVIDSLLLDGANFSQGLPSSDFLQNLQLNQLALHNVDFSHQGLIARGVNLQVKHPQWKDNEQLLPYGELQLSADQFYWDGEAFDKVLIDADYKANDSTIYGASFKWRGADFSGQAEQFASGWSLINTTISHLKLPESLSSTADKLWQQAIKYITHINSLDILNSQITVAGFELENTAASLENFSLTQSVWQQDKGYLSLNADSISWRGLQWVEPSIKLDFSDQAISISDFSTEVLQGSVQLSGTVTPTSIHLKQLNARGIKWFAETQQDLAWIPEQWPQLNELAIDSLAINNLQLIQLINKPFWQLSGLTIEGTNTHLVKNAQWGLWDGKLSVSANSASVGELISTQGVIEMHSDKGNWQLNRAFIPLEKGYLEANANWNFNQPSAPWSLTAHADGLPFPVINHFVKLPVKIDAITEFDINAEGLAGDYSMLSHSITGELNGSMRDGIIVLKTPDSLVVQPFDVDNLKLTADRGRISLAKTPLKGFGLKADIVAQLDLVSPQEGQFSIDVTQGCEKVSYDLIRNTQQRLPCPN</sequence>
<dbReference type="AlphaFoldDB" id="A0A2J8I2G4"/>
<reference evidence="2 3" key="1">
    <citation type="submission" date="2018-01" db="EMBL/GenBank/DDBJ databases">
        <title>Draft genome sequences of six Vibrio diazotrophicus strains isolated from deep-sea sediments of the Baltic Sea.</title>
        <authorList>
            <person name="Castillo D."/>
            <person name="Vandieken V."/>
            <person name="Chiang O."/>
            <person name="Middelboe M."/>
        </authorList>
    </citation>
    <scope>NUCLEOTIDE SEQUENCE [LARGE SCALE GENOMIC DNA]</scope>
    <source>
        <strain evidence="2 3">60.27F</strain>
    </source>
</reference>
<protein>
    <submittedName>
        <fullName evidence="2">AsmA family protein</fullName>
    </submittedName>
</protein>